<feature type="domain" description="Bicarbonate transporter-like transmembrane" evidence="8">
    <location>
        <begin position="327"/>
        <end position="383"/>
    </location>
</feature>
<feature type="domain" description="Bicarbonate transporter-like transmembrane" evidence="8">
    <location>
        <begin position="410"/>
        <end position="847"/>
    </location>
</feature>
<dbReference type="GO" id="GO:0050801">
    <property type="term" value="P:monoatomic ion homeostasis"/>
    <property type="evidence" value="ECO:0007669"/>
    <property type="project" value="TreeGrafter"/>
</dbReference>
<feature type="transmembrane region" description="Helical" evidence="6">
    <location>
        <begin position="435"/>
        <end position="456"/>
    </location>
</feature>
<feature type="transmembrane region" description="Helical" evidence="6">
    <location>
        <begin position="814"/>
        <end position="832"/>
    </location>
</feature>
<dbReference type="PANTHER" id="PTHR11453">
    <property type="entry name" value="ANION EXCHANGE PROTEIN"/>
    <property type="match status" value="1"/>
</dbReference>
<keyword evidence="4 6" id="KW-0472">Membrane</keyword>
<dbReference type="KEGG" id="ehx:EMIHUDRAFT_466232"/>
<feature type="transmembrane region" description="Helical" evidence="6">
    <location>
        <begin position="614"/>
        <end position="633"/>
    </location>
</feature>
<comment type="subcellular location">
    <subcellularLocation>
        <location evidence="1">Membrane</location>
        <topology evidence="1">Multi-pass membrane protein</topology>
    </subcellularLocation>
</comment>
<keyword evidence="7" id="KW-0732">Signal</keyword>
<dbReference type="InterPro" id="IPR011531">
    <property type="entry name" value="HCO3_transpt-like_TM_dom"/>
</dbReference>
<evidence type="ECO:0000256" key="3">
    <source>
        <dbReference type="ARBA" id="ARBA00022989"/>
    </source>
</evidence>
<feature type="region of interest" description="Disordered" evidence="5">
    <location>
        <begin position="844"/>
        <end position="898"/>
    </location>
</feature>
<feature type="transmembrane region" description="Helical" evidence="6">
    <location>
        <begin position="289"/>
        <end position="312"/>
    </location>
</feature>
<feature type="chain" id="PRO_5044290852" description="Bicarbonate transporter-like transmembrane domain-containing protein" evidence="7">
    <location>
        <begin position="17"/>
        <end position="898"/>
    </location>
</feature>
<feature type="region of interest" description="Disordered" evidence="5">
    <location>
        <begin position="243"/>
        <end position="274"/>
    </location>
</feature>
<dbReference type="GO" id="GO:0005452">
    <property type="term" value="F:solute:inorganic anion antiporter activity"/>
    <property type="evidence" value="ECO:0007669"/>
    <property type="project" value="InterPro"/>
</dbReference>
<dbReference type="EnsemblProtists" id="EOD04419">
    <property type="protein sequence ID" value="EOD04419"/>
    <property type="gene ID" value="EMIHUDRAFT_466232"/>
</dbReference>
<feature type="transmembrane region" description="Helical" evidence="6">
    <location>
        <begin position="404"/>
        <end position="423"/>
    </location>
</feature>
<evidence type="ECO:0000313" key="10">
    <source>
        <dbReference type="Proteomes" id="UP000013827"/>
    </source>
</evidence>
<evidence type="ECO:0000256" key="7">
    <source>
        <dbReference type="SAM" id="SignalP"/>
    </source>
</evidence>
<keyword evidence="10" id="KW-1185">Reference proteome</keyword>
<feature type="transmembrane region" description="Helical" evidence="6">
    <location>
        <begin position="530"/>
        <end position="550"/>
    </location>
</feature>
<keyword evidence="3 6" id="KW-1133">Transmembrane helix</keyword>
<organism evidence="9 10">
    <name type="scientific">Emiliania huxleyi (strain CCMP1516)</name>
    <dbReference type="NCBI Taxonomy" id="280463"/>
    <lineage>
        <taxon>Eukaryota</taxon>
        <taxon>Haptista</taxon>
        <taxon>Haptophyta</taxon>
        <taxon>Prymnesiophyceae</taxon>
        <taxon>Isochrysidales</taxon>
        <taxon>Noelaerhabdaceae</taxon>
        <taxon>Emiliania</taxon>
    </lineage>
</organism>
<dbReference type="InterPro" id="IPR003020">
    <property type="entry name" value="HCO3_transpt_euk"/>
</dbReference>
<dbReference type="PANTHER" id="PTHR11453:SF82">
    <property type="entry name" value="BORON TRANSPORTER 1"/>
    <property type="match status" value="1"/>
</dbReference>
<reference evidence="9" key="2">
    <citation type="submission" date="2024-10" db="UniProtKB">
        <authorList>
            <consortium name="EnsemblProtists"/>
        </authorList>
    </citation>
    <scope>IDENTIFICATION</scope>
</reference>
<evidence type="ECO:0000256" key="1">
    <source>
        <dbReference type="ARBA" id="ARBA00004141"/>
    </source>
</evidence>
<dbReference type="RefSeq" id="XP_005756848.1">
    <property type="nucleotide sequence ID" value="XM_005756791.1"/>
</dbReference>
<dbReference type="AlphaFoldDB" id="A0A0D3HZI4"/>
<evidence type="ECO:0000256" key="2">
    <source>
        <dbReference type="ARBA" id="ARBA00022692"/>
    </source>
</evidence>
<feature type="signal peptide" evidence="7">
    <location>
        <begin position="1"/>
        <end position="16"/>
    </location>
</feature>
<feature type="transmembrane region" description="Helical" evidence="6">
    <location>
        <begin position="720"/>
        <end position="739"/>
    </location>
</feature>
<name>A0A0D3HZI4_EMIH1</name>
<feature type="transmembrane region" description="Helical" evidence="6">
    <location>
        <begin position="791"/>
        <end position="808"/>
    </location>
</feature>
<evidence type="ECO:0000256" key="6">
    <source>
        <dbReference type="SAM" id="Phobius"/>
    </source>
</evidence>
<evidence type="ECO:0000313" key="9">
    <source>
        <dbReference type="EnsemblProtists" id="EOD04419"/>
    </source>
</evidence>
<evidence type="ECO:0000256" key="4">
    <source>
        <dbReference type="ARBA" id="ARBA00023136"/>
    </source>
</evidence>
<dbReference type="HOGENOM" id="CLU_322497_0_0_1"/>
<dbReference type="PaxDb" id="2903-EOD04419"/>
<sequence length="898" mass="95674">MLRLRAIILALNGASASVSQCFCGWVEQYPCPEMVGMTASPVNPNNLPSAVPVAADFSQQQCYDYCCPDGFYKDDPTPSPLSPPPPLSPPVPYVCSCGWTADFSCPGKPLGSQGAASIDGSPCFNYCCNSPSAPYPPFSPSPPPSPPAPPEPPALPLPPGCSECDAGEECGYCLKLVTPCQFWYAWEQEQATCGPDLAAGEWCRGDGSCGTGAPENQCTLPIYNAIYVRVDCALIPPSPPPPLAPRPPAMPGEGAYLPAPPPPRAPGQDLQPQRQGEGNGIFGSISLPLLIVIIVLAVCVPLLICLLLCYLCPGRFGCRRQEPATMVLISTGGMGVVWALVGGQPLCIIGVTMPVAIFTSVCYKLAEALDAPFLPWLGWVCIFSGARRTPRTRYSADLTPAPSFPAHAGLMHIALAIFGAVHFVNKTTAFSCEIFGFFISVTYIWDALVALLDPIITGAAPSAMPTPPCTAPTAQSCAQAKTSTLTAPIHPAQQRGAAFTNLALAGGTYVLCMAFHRAQRWRLFTPGVRVLLADYAAALSLGVLTALSYIPVVDDAIGDKRLDVPDDNGLNPSFDRSWPVDLSAGAEDPAAELIVESASNATAAALEEPLVLEAWQIAASTLPALMLTALFFFDHNVSSKLAQDPKFHLQKPSAYHWDFSVLGLEVLLVGLFGVPPGNGLIPQAPLHTRALATVELQERASGSGHKETFHSVVETRWSNLIQSTAVLCSVFALPAIAVIPQGCLDGVFLFLGMAGFDGNELWERMWLMITQPSLRARELRFMGADTRYSRVQLYTAIQLAFVVLVFVLAKLPYIAVAFPLLIAVLIPCRIYWLPRLFTPTELDALDPPEPPPDSAREPEPMSPRAEPARPSPWPDGAAEGGGLHLGGSSTLSEAHQAL</sequence>
<protein>
    <recommendedName>
        <fullName evidence="8">Bicarbonate transporter-like transmembrane domain-containing protein</fullName>
    </recommendedName>
</protein>
<dbReference type="Proteomes" id="UP000013827">
    <property type="component" value="Unassembled WGS sequence"/>
</dbReference>
<dbReference type="Pfam" id="PF00955">
    <property type="entry name" value="HCO3_cotransp"/>
    <property type="match status" value="2"/>
</dbReference>
<proteinExistence type="predicted"/>
<reference evidence="10" key="1">
    <citation type="journal article" date="2013" name="Nature">
        <title>Pan genome of the phytoplankton Emiliania underpins its global distribution.</title>
        <authorList>
            <person name="Read B.A."/>
            <person name="Kegel J."/>
            <person name="Klute M.J."/>
            <person name="Kuo A."/>
            <person name="Lefebvre S.C."/>
            <person name="Maumus F."/>
            <person name="Mayer C."/>
            <person name="Miller J."/>
            <person name="Monier A."/>
            <person name="Salamov A."/>
            <person name="Young J."/>
            <person name="Aguilar M."/>
            <person name="Claverie J.M."/>
            <person name="Frickenhaus S."/>
            <person name="Gonzalez K."/>
            <person name="Herman E.K."/>
            <person name="Lin Y.C."/>
            <person name="Napier J."/>
            <person name="Ogata H."/>
            <person name="Sarno A.F."/>
            <person name="Shmutz J."/>
            <person name="Schroeder D."/>
            <person name="de Vargas C."/>
            <person name="Verret F."/>
            <person name="von Dassow P."/>
            <person name="Valentin K."/>
            <person name="Van de Peer Y."/>
            <person name="Wheeler G."/>
            <person name="Dacks J.B."/>
            <person name="Delwiche C.F."/>
            <person name="Dyhrman S.T."/>
            <person name="Glockner G."/>
            <person name="John U."/>
            <person name="Richards T."/>
            <person name="Worden A.Z."/>
            <person name="Zhang X."/>
            <person name="Grigoriev I.V."/>
            <person name="Allen A.E."/>
            <person name="Bidle K."/>
            <person name="Borodovsky M."/>
            <person name="Bowler C."/>
            <person name="Brownlee C."/>
            <person name="Cock J.M."/>
            <person name="Elias M."/>
            <person name="Gladyshev V.N."/>
            <person name="Groth M."/>
            <person name="Guda C."/>
            <person name="Hadaegh A."/>
            <person name="Iglesias-Rodriguez M.D."/>
            <person name="Jenkins J."/>
            <person name="Jones B.M."/>
            <person name="Lawson T."/>
            <person name="Leese F."/>
            <person name="Lindquist E."/>
            <person name="Lobanov A."/>
            <person name="Lomsadze A."/>
            <person name="Malik S.B."/>
            <person name="Marsh M.E."/>
            <person name="Mackinder L."/>
            <person name="Mock T."/>
            <person name="Mueller-Roeber B."/>
            <person name="Pagarete A."/>
            <person name="Parker M."/>
            <person name="Probert I."/>
            <person name="Quesneville H."/>
            <person name="Raines C."/>
            <person name="Rensing S.A."/>
            <person name="Riano-Pachon D.M."/>
            <person name="Richier S."/>
            <person name="Rokitta S."/>
            <person name="Shiraiwa Y."/>
            <person name="Soanes D.M."/>
            <person name="van der Giezen M."/>
            <person name="Wahlund T.M."/>
            <person name="Williams B."/>
            <person name="Wilson W."/>
            <person name="Wolfe G."/>
            <person name="Wurch L.L."/>
        </authorList>
    </citation>
    <scope>NUCLEOTIDE SEQUENCE</scope>
</reference>
<dbReference type="GO" id="GO:0006820">
    <property type="term" value="P:monoatomic anion transport"/>
    <property type="evidence" value="ECO:0007669"/>
    <property type="project" value="InterPro"/>
</dbReference>
<evidence type="ECO:0000256" key="5">
    <source>
        <dbReference type="SAM" id="MobiDB-lite"/>
    </source>
</evidence>
<feature type="transmembrane region" description="Helical" evidence="6">
    <location>
        <begin position="498"/>
        <end position="518"/>
    </location>
</feature>
<dbReference type="GO" id="GO:0005886">
    <property type="term" value="C:plasma membrane"/>
    <property type="evidence" value="ECO:0007669"/>
    <property type="project" value="TreeGrafter"/>
</dbReference>
<accession>A0A0D3HZI4</accession>
<dbReference type="STRING" id="2903.R1D6Q6"/>
<keyword evidence="2 6" id="KW-0812">Transmembrane</keyword>
<dbReference type="GeneID" id="17250544"/>
<dbReference type="eggNOG" id="KOG1172">
    <property type="taxonomic scope" value="Eukaryota"/>
</dbReference>
<evidence type="ECO:0000259" key="8">
    <source>
        <dbReference type="Pfam" id="PF00955"/>
    </source>
</evidence>